<dbReference type="InterPro" id="IPR050554">
    <property type="entry name" value="Met_Synthase/Corrinoid"/>
</dbReference>
<dbReference type="PANTHER" id="PTHR45833">
    <property type="entry name" value="METHIONINE SYNTHASE"/>
    <property type="match status" value="1"/>
</dbReference>
<protein>
    <recommendedName>
        <fullName evidence="7">Hcy-binding domain-containing protein</fullName>
    </recommendedName>
</protein>
<dbReference type="Pfam" id="PF02574">
    <property type="entry name" value="S-methyl_trans"/>
    <property type="match status" value="1"/>
</dbReference>
<keyword evidence="2" id="KW-0489">Methyltransferase</keyword>
<dbReference type="GO" id="GO:0046653">
    <property type="term" value="P:tetrahydrofolate metabolic process"/>
    <property type="evidence" value="ECO:0007669"/>
    <property type="project" value="TreeGrafter"/>
</dbReference>
<dbReference type="GO" id="GO:0050667">
    <property type="term" value="P:homocysteine metabolic process"/>
    <property type="evidence" value="ECO:0007669"/>
    <property type="project" value="TreeGrafter"/>
</dbReference>
<proteinExistence type="inferred from homology"/>
<keyword evidence="3" id="KW-0808">Transferase</keyword>
<dbReference type="AlphaFoldDB" id="D1QMD2"/>
<evidence type="ECO:0000256" key="5">
    <source>
        <dbReference type="ARBA" id="ARBA00022723"/>
    </source>
</evidence>
<dbReference type="GO" id="GO:0046872">
    <property type="term" value="F:metal ion binding"/>
    <property type="evidence" value="ECO:0007669"/>
    <property type="project" value="UniProtKB-KW"/>
</dbReference>
<gene>
    <name evidence="8" type="ORF">HMPREF0971_00165</name>
</gene>
<dbReference type="Proteomes" id="UP000004079">
    <property type="component" value="Unassembled WGS sequence"/>
</dbReference>
<comment type="similarity">
    <text evidence="1">Belongs to the vitamin-B12 dependent methionine synthase family.</text>
</comment>
<comment type="caution">
    <text evidence="8">The sequence shown here is derived from an EMBL/GenBank/DDBJ whole genome shotgun (WGS) entry which is preliminary data.</text>
</comment>
<keyword evidence="6" id="KW-0170">Cobalt</keyword>
<evidence type="ECO:0000259" key="7">
    <source>
        <dbReference type="Pfam" id="PF02574"/>
    </source>
</evidence>
<dbReference type="PANTHER" id="PTHR45833:SF1">
    <property type="entry name" value="METHIONINE SYNTHASE"/>
    <property type="match status" value="1"/>
</dbReference>
<evidence type="ECO:0000313" key="9">
    <source>
        <dbReference type="Proteomes" id="UP000004079"/>
    </source>
</evidence>
<evidence type="ECO:0000256" key="3">
    <source>
        <dbReference type="ARBA" id="ARBA00022679"/>
    </source>
</evidence>
<keyword evidence="4" id="KW-0949">S-adenosyl-L-methionine</keyword>
<dbReference type="RefSeq" id="WP_004370996.1">
    <property type="nucleotide sequence ID" value="NZ_GG703883.1"/>
</dbReference>
<evidence type="ECO:0000256" key="2">
    <source>
        <dbReference type="ARBA" id="ARBA00022603"/>
    </source>
</evidence>
<dbReference type="GO" id="GO:0005829">
    <property type="term" value="C:cytosol"/>
    <property type="evidence" value="ECO:0007669"/>
    <property type="project" value="TreeGrafter"/>
</dbReference>
<dbReference type="EMBL" id="ACUZ02000003">
    <property type="protein sequence ID" value="EFB33402.1"/>
    <property type="molecule type" value="Genomic_DNA"/>
</dbReference>
<sequence>MELYDETAESMLSQLAEFMTEGLVNIVGGCCGTTDEFVRCCAEQVKGKRPHQPMKRPNGL</sequence>
<dbReference type="STRING" id="649760.HMPREF0971_00165"/>
<dbReference type="GO" id="GO:0032259">
    <property type="term" value="P:methylation"/>
    <property type="evidence" value="ECO:0007669"/>
    <property type="project" value="UniProtKB-KW"/>
</dbReference>
<evidence type="ECO:0000256" key="6">
    <source>
        <dbReference type="ARBA" id="ARBA00023285"/>
    </source>
</evidence>
<accession>D1QMD2</accession>
<feature type="domain" description="Hcy-binding" evidence="7">
    <location>
        <begin position="3"/>
        <end position="44"/>
    </location>
</feature>
<dbReference type="InterPro" id="IPR003726">
    <property type="entry name" value="HCY_dom"/>
</dbReference>
<evidence type="ECO:0000313" key="8">
    <source>
        <dbReference type="EMBL" id="EFB33402.1"/>
    </source>
</evidence>
<evidence type="ECO:0000256" key="1">
    <source>
        <dbReference type="ARBA" id="ARBA00010398"/>
    </source>
</evidence>
<name>D1QMD2_9BACT</name>
<dbReference type="InterPro" id="IPR036589">
    <property type="entry name" value="HCY_dom_sf"/>
</dbReference>
<organism evidence="8 9">
    <name type="scientific">Segatella oris F0302</name>
    <dbReference type="NCBI Taxonomy" id="649760"/>
    <lineage>
        <taxon>Bacteria</taxon>
        <taxon>Pseudomonadati</taxon>
        <taxon>Bacteroidota</taxon>
        <taxon>Bacteroidia</taxon>
        <taxon>Bacteroidales</taxon>
        <taxon>Prevotellaceae</taxon>
        <taxon>Segatella</taxon>
    </lineage>
</organism>
<dbReference type="HOGENOM" id="CLU_2937853_0_0_10"/>
<dbReference type="Gene3D" id="3.20.20.330">
    <property type="entry name" value="Homocysteine-binding-like domain"/>
    <property type="match status" value="1"/>
</dbReference>
<keyword evidence="5" id="KW-0479">Metal-binding</keyword>
<evidence type="ECO:0000256" key="4">
    <source>
        <dbReference type="ARBA" id="ARBA00022691"/>
    </source>
</evidence>
<dbReference type="SUPFAM" id="SSF82282">
    <property type="entry name" value="Homocysteine S-methyltransferase"/>
    <property type="match status" value="1"/>
</dbReference>
<dbReference type="GO" id="GO:0008705">
    <property type="term" value="F:methionine synthase activity"/>
    <property type="evidence" value="ECO:0007669"/>
    <property type="project" value="TreeGrafter"/>
</dbReference>
<reference evidence="8 9" key="1">
    <citation type="submission" date="2009-11" db="EMBL/GenBank/DDBJ databases">
        <authorList>
            <person name="Weinstock G."/>
            <person name="Sodergren E."/>
            <person name="Clifton S."/>
            <person name="Fulton L."/>
            <person name="Fulton B."/>
            <person name="Courtney L."/>
            <person name="Fronick C."/>
            <person name="Harrison M."/>
            <person name="Strong C."/>
            <person name="Farmer C."/>
            <person name="Delahaunty K."/>
            <person name="Markovic C."/>
            <person name="Hall O."/>
            <person name="Minx P."/>
            <person name="Tomlinson C."/>
            <person name="Mitreva M."/>
            <person name="Nelson J."/>
            <person name="Hou S."/>
            <person name="Wollam A."/>
            <person name="Pepin K.H."/>
            <person name="Johnson M."/>
            <person name="Bhonagiri V."/>
            <person name="Nash W.E."/>
            <person name="Warren W."/>
            <person name="Chinwalla A."/>
            <person name="Mardis E.R."/>
            <person name="Wilson R.K."/>
        </authorList>
    </citation>
    <scope>NUCLEOTIDE SEQUENCE [LARGE SCALE GENOMIC DNA]</scope>
    <source>
        <strain evidence="8 9">F0302</strain>
    </source>
</reference>